<dbReference type="InterPro" id="IPR029016">
    <property type="entry name" value="GAF-like_dom_sf"/>
</dbReference>
<evidence type="ECO:0000256" key="1">
    <source>
        <dbReference type="ARBA" id="ARBA00000085"/>
    </source>
</evidence>
<dbReference type="GO" id="GO:0009927">
    <property type="term" value="F:histidine phosphotransfer kinase activity"/>
    <property type="evidence" value="ECO:0007669"/>
    <property type="project" value="TreeGrafter"/>
</dbReference>
<dbReference type="SMART" id="SM00448">
    <property type="entry name" value="REC"/>
    <property type="match status" value="1"/>
</dbReference>
<evidence type="ECO:0000256" key="5">
    <source>
        <dbReference type="ARBA" id="ARBA00022777"/>
    </source>
</evidence>
<dbReference type="InterPro" id="IPR001789">
    <property type="entry name" value="Sig_transdc_resp-reg_receiver"/>
</dbReference>
<organism evidence="10 11">
    <name type="scientific">Sarocladium strictum</name>
    <name type="common">Black bundle disease fungus</name>
    <name type="synonym">Acremonium strictum</name>
    <dbReference type="NCBI Taxonomy" id="5046"/>
    <lineage>
        <taxon>Eukaryota</taxon>
        <taxon>Fungi</taxon>
        <taxon>Dikarya</taxon>
        <taxon>Ascomycota</taxon>
        <taxon>Pezizomycotina</taxon>
        <taxon>Sordariomycetes</taxon>
        <taxon>Hypocreomycetidae</taxon>
        <taxon>Hypocreales</taxon>
        <taxon>Sarocladiaceae</taxon>
        <taxon>Sarocladium</taxon>
    </lineage>
</organism>
<evidence type="ECO:0000259" key="9">
    <source>
        <dbReference type="PROSITE" id="PS50110"/>
    </source>
</evidence>
<dbReference type="Gene3D" id="3.30.565.10">
    <property type="entry name" value="Histidine kinase-like ATPase, C-terminal domain"/>
    <property type="match status" value="1"/>
</dbReference>
<dbReference type="InterPro" id="IPR011006">
    <property type="entry name" value="CheY-like_superfamily"/>
</dbReference>
<sequence>MISEASREREALRYEPSLLSDDFYYARDGALPDPGDLITANDPVLIALAQLGTFQTGAERALVSLFDSTHQYIVAEARPRMRTAPGLSNQHCPVKLSLSGAALPRHQTACEHVLKLPLDEGALVVNDLPLSIVPDLASDTRFTSLPYCQYGDGTQFYAGVPIRTPKGINIGTFCVMSEKQPVSWDHSCPQHLKDISHAIMHHLELRRSSFTSRRHERVNRGLSSFLEGKDTLTASLPDSNPTTLGLGASSLSGGGSMNSGQHCPPTEKVLPDDKGQPGLGDASRPEHFKDLDATPSPHVPPKSQASKSSALHQEAVQDKSFDTDDIFRRAANIIQEAFEVDGCAFVRAPLGSYRRLQRSQSVAEQDSRGLQDENRTAASASSSDDQQSDVSSDAQVPAPSEFIAHAAVGISAEHHTQNMKREGGLLPRNFLAKLLKRYPKGKVFLLDAAGEMQPSDSSEEDGSPYSVVTSAATQRATVPGSNLDSPSANPDRRDSVIGKSKASEVSVLHQAFPSARSIVFVPVWDAQRERWLSAGFVYTRAPNRVFPEQGELSLLDAFSRLIATEVLNTTTQQSDQAKSDALGSLSHELRSPLHGIILSTELLHDTKLSVFQGNATHTIETCCRTLVDTIDHLLDFSKVNSFAPRQLQSSLTTGRGRYKNHFPEQYFGKKSLYTHVRLDGLVEEVAASVFAGFNFQVSAQSRTAPNNNFPANTLASAPKEHKERPDLDKLRTMFEEQAIPTAKSGNTSIHVTIDPLDDWLFYTHPGAIRRLVMNLIGNSLKYTTAGIIQVSLSQEKPKRSTGERLVRLTVRDTGRGMGKDYLQHSLFKPFTQEDKLAPGTGLGLSLVKKITSQLRGQVSVESEVGVGTTVTITLPLEGVTQTTSIPVVASADDEAFEEHIRELKGLRVVVHGFGAQSSLKGSSIIEDICSRWLQMEVLKDGDKLPDLVIRSEDALLGSQEQDTDLAKVPNVVVCRDAPAAWRLFTAHQNAGKGQVFEFMSQPIGPRTLARSIVHAYRCWTDLPKLEPTSIPPVLSRSSSFGGQQLTTLILDPAQPLVDGQKCAVPYSQHHGMVRIKNELPASPQIIPRGPNTEEEKQHAASPETHDGPGHYLLVDDNHINLKVLSAYMTKMGQAYTTATNGKEAVDAYAEDPSRYVGILMDISMPVMDGLEATRWIRDHEHKNQLRSVPILALTGLSSHETHCEALESGVDVFLTKPVGLKMLREALQSLELPLSSTLPASSKPDPRSRY</sequence>
<dbReference type="EMBL" id="JAPDFR010000005">
    <property type="protein sequence ID" value="KAK0386726.1"/>
    <property type="molecule type" value="Genomic_DNA"/>
</dbReference>
<dbReference type="InterPro" id="IPR036890">
    <property type="entry name" value="HATPase_C_sf"/>
</dbReference>
<feature type="compositionally biased region" description="Polar residues" evidence="7">
    <location>
        <begin position="232"/>
        <end position="243"/>
    </location>
</feature>
<keyword evidence="11" id="KW-1185">Reference proteome</keyword>
<feature type="domain" description="Histidine kinase" evidence="8">
    <location>
        <begin position="584"/>
        <end position="878"/>
    </location>
</feature>
<feature type="domain" description="Response regulatory" evidence="9">
    <location>
        <begin position="1110"/>
        <end position="1231"/>
    </location>
</feature>
<dbReference type="Gene3D" id="1.10.287.130">
    <property type="match status" value="1"/>
</dbReference>
<evidence type="ECO:0000256" key="4">
    <source>
        <dbReference type="ARBA" id="ARBA00022679"/>
    </source>
</evidence>
<dbReference type="SUPFAM" id="SSF55781">
    <property type="entry name" value="GAF domain-like"/>
    <property type="match status" value="1"/>
</dbReference>
<feature type="region of interest" description="Disordered" evidence="7">
    <location>
        <begin position="452"/>
        <end position="498"/>
    </location>
</feature>
<dbReference type="EC" id="2.7.13.3" evidence="2"/>
<feature type="compositionally biased region" description="Basic and acidic residues" evidence="7">
    <location>
        <begin position="365"/>
        <end position="375"/>
    </location>
</feature>
<dbReference type="PROSITE" id="PS50110">
    <property type="entry name" value="RESPONSE_REGULATORY"/>
    <property type="match status" value="1"/>
</dbReference>
<dbReference type="SMART" id="SM00387">
    <property type="entry name" value="HATPase_c"/>
    <property type="match status" value="1"/>
</dbReference>
<dbReference type="InterPro" id="IPR005467">
    <property type="entry name" value="His_kinase_dom"/>
</dbReference>
<dbReference type="CDD" id="cd00082">
    <property type="entry name" value="HisKA"/>
    <property type="match status" value="1"/>
</dbReference>
<accession>A0AA39GGQ8</accession>
<dbReference type="SMART" id="SM00388">
    <property type="entry name" value="HisKA"/>
    <property type="match status" value="1"/>
</dbReference>
<feature type="compositionally biased region" description="Low complexity" evidence="7">
    <location>
        <begin position="377"/>
        <end position="396"/>
    </location>
</feature>
<feature type="compositionally biased region" description="Polar residues" evidence="7">
    <location>
        <begin position="466"/>
        <end position="488"/>
    </location>
</feature>
<dbReference type="CDD" id="cd17546">
    <property type="entry name" value="REC_hyHK_CKI1_RcsC-like"/>
    <property type="match status" value="1"/>
</dbReference>
<feature type="compositionally biased region" description="Basic and acidic residues" evidence="7">
    <location>
        <begin position="283"/>
        <end position="292"/>
    </location>
</feature>
<evidence type="ECO:0000313" key="11">
    <source>
        <dbReference type="Proteomes" id="UP001175261"/>
    </source>
</evidence>
<feature type="region of interest" description="Disordered" evidence="7">
    <location>
        <begin position="1082"/>
        <end position="1108"/>
    </location>
</feature>
<dbReference type="InterPro" id="IPR004358">
    <property type="entry name" value="Sig_transdc_His_kin-like_C"/>
</dbReference>
<dbReference type="Pfam" id="PF00072">
    <property type="entry name" value="Response_reg"/>
    <property type="match status" value="1"/>
</dbReference>
<keyword evidence="4" id="KW-0808">Transferase</keyword>
<keyword evidence="5" id="KW-0418">Kinase</keyword>
<reference evidence="10" key="1">
    <citation type="submission" date="2022-10" db="EMBL/GenBank/DDBJ databases">
        <title>Determination and structural analysis of whole genome sequence of Sarocladium strictum F4-1.</title>
        <authorList>
            <person name="Hu L."/>
            <person name="Jiang Y."/>
        </authorList>
    </citation>
    <scope>NUCLEOTIDE SEQUENCE</scope>
    <source>
        <strain evidence="10">F4-1</strain>
    </source>
</reference>
<evidence type="ECO:0000256" key="3">
    <source>
        <dbReference type="ARBA" id="ARBA00022553"/>
    </source>
</evidence>
<proteinExistence type="predicted"/>
<comment type="caution">
    <text evidence="10">The sequence shown here is derived from an EMBL/GenBank/DDBJ whole genome shotgun (WGS) entry which is preliminary data.</text>
</comment>
<evidence type="ECO:0000256" key="2">
    <source>
        <dbReference type="ARBA" id="ARBA00012438"/>
    </source>
</evidence>
<comment type="catalytic activity">
    <reaction evidence="1">
        <text>ATP + protein L-histidine = ADP + protein N-phospho-L-histidine.</text>
        <dbReference type="EC" id="2.7.13.3"/>
    </reaction>
</comment>
<evidence type="ECO:0000256" key="7">
    <source>
        <dbReference type="SAM" id="MobiDB-lite"/>
    </source>
</evidence>
<name>A0AA39GGQ8_SARSR</name>
<dbReference type="GO" id="GO:0005886">
    <property type="term" value="C:plasma membrane"/>
    <property type="evidence" value="ECO:0007669"/>
    <property type="project" value="TreeGrafter"/>
</dbReference>
<dbReference type="InterPro" id="IPR003661">
    <property type="entry name" value="HisK_dim/P_dom"/>
</dbReference>
<evidence type="ECO:0000256" key="6">
    <source>
        <dbReference type="PROSITE-ProRule" id="PRU00169"/>
    </source>
</evidence>
<dbReference type="SUPFAM" id="SSF47384">
    <property type="entry name" value="Homodimeric domain of signal transducing histidine kinase"/>
    <property type="match status" value="1"/>
</dbReference>
<gene>
    <name evidence="10" type="ORF">NLU13_6561</name>
</gene>
<dbReference type="PROSITE" id="PS50109">
    <property type="entry name" value="HIS_KIN"/>
    <property type="match status" value="1"/>
</dbReference>
<evidence type="ECO:0000259" key="8">
    <source>
        <dbReference type="PROSITE" id="PS50109"/>
    </source>
</evidence>
<protein>
    <recommendedName>
        <fullName evidence="2">histidine kinase</fullName>
        <ecNumber evidence="2">2.7.13.3</ecNumber>
    </recommendedName>
</protein>
<dbReference type="GO" id="GO:0000155">
    <property type="term" value="F:phosphorelay sensor kinase activity"/>
    <property type="evidence" value="ECO:0007669"/>
    <property type="project" value="InterPro"/>
</dbReference>
<dbReference type="PRINTS" id="PR00344">
    <property type="entry name" value="BCTRLSENSOR"/>
</dbReference>
<dbReference type="InterPro" id="IPR003594">
    <property type="entry name" value="HATPase_dom"/>
</dbReference>
<dbReference type="InterPro" id="IPR036097">
    <property type="entry name" value="HisK_dim/P_sf"/>
</dbReference>
<keyword evidence="3 6" id="KW-0597">Phosphoprotein</keyword>
<dbReference type="PANTHER" id="PTHR43047">
    <property type="entry name" value="TWO-COMPONENT HISTIDINE PROTEIN KINASE"/>
    <property type="match status" value="1"/>
</dbReference>
<dbReference type="Gene3D" id="3.40.50.2300">
    <property type="match status" value="1"/>
</dbReference>
<dbReference type="Pfam" id="PF00512">
    <property type="entry name" value="HisKA"/>
    <property type="match status" value="1"/>
</dbReference>
<feature type="compositionally biased region" description="Basic and acidic residues" evidence="7">
    <location>
        <begin position="1091"/>
        <end position="1108"/>
    </location>
</feature>
<dbReference type="SUPFAM" id="SSF52172">
    <property type="entry name" value="CheY-like"/>
    <property type="match status" value="1"/>
</dbReference>
<dbReference type="Gene3D" id="3.30.450.40">
    <property type="match status" value="1"/>
</dbReference>
<dbReference type="SUPFAM" id="SSF55874">
    <property type="entry name" value="ATPase domain of HSP90 chaperone/DNA topoisomerase II/histidine kinase"/>
    <property type="match status" value="1"/>
</dbReference>
<dbReference type="AlphaFoldDB" id="A0AA39GGQ8"/>
<evidence type="ECO:0000313" key="10">
    <source>
        <dbReference type="EMBL" id="KAK0386726.1"/>
    </source>
</evidence>
<feature type="region of interest" description="Disordered" evidence="7">
    <location>
        <begin position="232"/>
        <end position="318"/>
    </location>
</feature>
<dbReference type="Proteomes" id="UP001175261">
    <property type="component" value="Unassembled WGS sequence"/>
</dbReference>
<dbReference type="PANTHER" id="PTHR43047:SF72">
    <property type="entry name" value="OSMOSENSING HISTIDINE PROTEIN KINASE SLN1"/>
    <property type="match status" value="1"/>
</dbReference>
<feature type="modified residue" description="4-aspartylphosphate" evidence="6">
    <location>
        <position position="1161"/>
    </location>
</feature>
<dbReference type="Pfam" id="PF02518">
    <property type="entry name" value="HATPase_c"/>
    <property type="match status" value="1"/>
</dbReference>
<feature type="region of interest" description="Disordered" evidence="7">
    <location>
        <begin position="356"/>
        <end position="396"/>
    </location>
</feature>